<dbReference type="SUPFAM" id="SSF53335">
    <property type="entry name" value="S-adenosyl-L-methionine-dependent methyltransferases"/>
    <property type="match status" value="1"/>
</dbReference>
<protein>
    <submittedName>
        <fullName evidence="1">Class I SAM-dependent methyltransferase</fullName>
    </submittedName>
</protein>
<dbReference type="CDD" id="cd02440">
    <property type="entry name" value="AdoMet_MTases"/>
    <property type="match status" value="1"/>
</dbReference>
<reference evidence="1" key="1">
    <citation type="submission" date="2023-07" db="EMBL/GenBank/DDBJ databases">
        <title>Two novel species in the genus Flavivirga.</title>
        <authorList>
            <person name="Kwon K."/>
        </authorList>
    </citation>
    <scope>NUCLEOTIDE SEQUENCE</scope>
    <source>
        <strain evidence="1">KCTC 52353</strain>
    </source>
</reference>
<dbReference type="RefSeq" id="WP_303278626.1">
    <property type="nucleotide sequence ID" value="NZ_JAUOEK010000139.1"/>
</dbReference>
<keyword evidence="2" id="KW-1185">Reference proteome</keyword>
<keyword evidence="1" id="KW-0808">Transferase</keyword>
<evidence type="ECO:0000313" key="2">
    <source>
        <dbReference type="Proteomes" id="UP001176883"/>
    </source>
</evidence>
<organism evidence="1 2">
    <name type="scientific">Flavivirga aquimarina</name>
    <dbReference type="NCBI Taxonomy" id="2027862"/>
    <lineage>
        <taxon>Bacteria</taxon>
        <taxon>Pseudomonadati</taxon>
        <taxon>Bacteroidota</taxon>
        <taxon>Flavobacteriia</taxon>
        <taxon>Flavobacteriales</taxon>
        <taxon>Flavobacteriaceae</taxon>
        <taxon>Flavivirga</taxon>
    </lineage>
</organism>
<accession>A0ABT8WD14</accession>
<evidence type="ECO:0000313" key="1">
    <source>
        <dbReference type="EMBL" id="MDO5970929.1"/>
    </source>
</evidence>
<dbReference type="Pfam" id="PF13489">
    <property type="entry name" value="Methyltransf_23"/>
    <property type="match status" value="1"/>
</dbReference>
<gene>
    <name evidence="1" type="ORF">Q4Q35_14045</name>
</gene>
<sequence length="254" mass="30168">MKWCKEKVNMYYFIKKNIKAVIPEKFLFKNELFFRRFHGFFYIGNKHQCSICNKKLRAFITLENKDLMCPICGSLSRTRRLWSLLNSNKSIKNNILHFSPPRSIYRQLKKIQEINYYSTDFTDAFLADYKFDITNINQSDEKFDLIICYHILEHIIEDIKAMSELYRVLKPNGVIYIQTPFKEGGIYEDYSITSPEEREQHFGQDDHVRIYSLDGLKNRLDNCDFNVSTITFGNQDDDFYLGYLSPETILIATK</sequence>
<comment type="caution">
    <text evidence="1">The sequence shown here is derived from an EMBL/GenBank/DDBJ whole genome shotgun (WGS) entry which is preliminary data.</text>
</comment>
<name>A0ABT8WD14_9FLAO</name>
<dbReference type="GO" id="GO:0008168">
    <property type="term" value="F:methyltransferase activity"/>
    <property type="evidence" value="ECO:0007669"/>
    <property type="project" value="UniProtKB-KW"/>
</dbReference>
<proteinExistence type="predicted"/>
<dbReference type="InterPro" id="IPR029063">
    <property type="entry name" value="SAM-dependent_MTases_sf"/>
</dbReference>
<dbReference type="Proteomes" id="UP001176883">
    <property type="component" value="Unassembled WGS sequence"/>
</dbReference>
<keyword evidence="1" id="KW-0489">Methyltransferase</keyword>
<dbReference type="GO" id="GO:0032259">
    <property type="term" value="P:methylation"/>
    <property type="evidence" value="ECO:0007669"/>
    <property type="project" value="UniProtKB-KW"/>
</dbReference>
<dbReference type="EMBL" id="JAUOEK010000139">
    <property type="protein sequence ID" value="MDO5970929.1"/>
    <property type="molecule type" value="Genomic_DNA"/>
</dbReference>
<dbReference type="Gene3D" id="3.40.50.150">
    <property type="entry name" value="Vaccinia Virus protein VP39"/>
    <property type="match status" value="1"/>
</dbReference>